<proteinExistence type="predicted"/>
<dbReference type="InterPro" id="IPR043128">
    <property type="entry name" value="Rev_trsase/Diguanyl_cyclase"/>
</dbReference>
<dbReference type="Proteomes" id="UP000765509">
    <property type="component" value="Unassembled WGS sequence"/>
</dbReference>
<reference evidence="3" key="1">
    <citation type="submission" date="2021-03" db="EMBL/GenBank/DDBJ databases">
        <title>Draft genome sequence of rust myrtle Austropuccinia psidii MF-1, a brazilian biotype.</title>
        <authorList>
            <person name="Quecine M.C."/>
            <person name="Pachon D.M.R."/>
            <person name="Bonatelli M.L."/>
            <person name="Correr F.H."/>
            <person name="Franceschini L.M."/>
            <person name="Leite T.F."/>
            <person name="Margarido G.R.A."/>
            <person name="Almeida C.A."/>
            <person name="Ferrarezi J.A."/>
            <person name="Labate C.A."/>
        </authorList>
    </citation>
    <scope>NUCLEOTIDE SEQUENCE</scope>
    <source>
        <strain evidence="3">MF-1</strain>
    </source>
</reference>
<dbReference type="AlphaFoldDB" id="A0A9Q3HJI2"/>
<dbReference type="InterPro" id="IPR050951">
    <property type="entry name" value="Retrovirus_Pol_polyprotein"/>
</dbReference>
<accession>A0A9Q3HJI2</accession>
<dbReference type="PANTHER" id="PTHR37984:SF5">
    <property type="entry name" value="PROTEIN NYNRIN-LIKE"/>
    <property type="match status" value="1"/>
</dbReference>
<dbReference type="SUPFAM" id="SSF56672">
    <property type="entry name" value="DNA/RNA polymerases"/>
    <property type="match status" value="1"/>
</dbReference>
<dbReference type="EMBL" id="AVOT02019877">
    <property type="protein sequence ID" value="MBW0507731.1"/>
    <property type="molecule type" value="Genomic_DNA"/>
</dbReference>
<evidence type="ECO:0000313" key="3">
    <source>
        <dbReference type="EMBL" id="MBW0507731.1"/>
    </source>
</evidence>
<dbReference type="PANTHER" id="PTHR37984">
    <property type="entry name" value="PROTEIN CBG26694"/>
    <property type="match status" value="1"/>
</dbReference>
<organism evidence="3 4">
    <name type="scientific">Austropuccinia psidii MF-1</name>
    <dbReference type="NCBI Taxonomy" id="1389203"/>
    <lineage>
        <taxon>Eukaryota</taxon>
        <taxon>Fungi</taxon>
        <taxon>Dikarya</taxon>
        <taxon>Basidiomycota</taxon>
        <taxon>Pucciniomycotina</taxon>
        <taxon>Pucciniomycetes</taxon>
        <taxon>Pucciniales</taxon>
        <taxon>Sphaerophragmiaceae</taxon>
        <taxon>Austropuccinia</taxon>
    </lineage>
</organism>
<gene>
    <name evidence="3" type="ORF">O181_047446</name>
</gene>
<evidence type="ECO:0000256" key="1">
    <source>
        <dbReference type="ARBA" id="ARBA00023268"/>
    </source>
</evidence>
<dbReference type="InterPro" id="IPR043502">
    <property type="entry name" value="DNA/RNA_pol_sf"/>
</dbReference>
<feature type="domain" description="Reverse transcriptase/retrotransposon-derived protein RNase H-like" evidence="2">
    <location>
        <begin position="38"/>
        <end position="117"/>
    </location>
</feature>
<keyword evidence="1" id="KW-0511">Multifunctional enzyme</keyword>
<sequence>MSVLGSSSYYRQHLKEIAILFRSLYRICDQQAVFEMMQERIEDYENIQKALTETPLLLMADWNIPFKLYIDACGDGLGADLKKFQIIDEKPTGGPVYYISRKMKPTEARYEASQMGCLFSI</sequence>
<comment type="caution">
    <text evidence="3">The sequence shown here is derived from an EMBL/GenBank/DDBJ whole genome shotgun (WGS) entry which is preliminary data.</text>
</comment>
<dbReference type="Pfam" id="PF17919">
    <property type="entry name" value="RT_RNaseH_2"/>
    <property type="match status" value="1"/>
</dbReference>
<protein>
    <recommendedName>
        <fullName evidence="2">Reverse transcriptase/retrotransposon-derived protein RNase H-like domain-containing protein</fullName>
    </recommendedName>
</protein>
<keyword evidence="4" id="KW-1185">Reference proteome</keyword>
<evidence type="ECO:0000313" key="4">
    <source>
        <dbReference type="Proteomes" id="UP000765509"/>
    </source>
</evidence>
<dbReference type="Gene3D" id="3.30.70.270">
    <property type="match status" value="1"/>
</dbReference>
<dbReference type="GO" id="GO:0003824">
    <property type="term" value="F:catalytic activity"/>
    <property type="evidence" value="ECO:0007669"/>
    <property type="project" value="UniProtKB-KW"/>
</dbReference>
<evidence type="ECO:0000259" key="2">
    <source>
        <dbReference type="Pfam" id="PF17919"/>
    </source>
</evidence>
<dbReference type="InterPro" id="IPR041577">
    <property type="entry name" value="RT_RNaseH_2"/>
</dbReference>
<name>A0A9Q3HJI2_9BASI</name>